<gene>
    <name evidence="1" type="ORF">NDU88_001256</name>
</gene>
<organism evidence="1 2">
    <name type="scientific">Pleurodeles waltl</name>
    <name type="common">Iberian ribbed newt</name>
    <dbReference type="NCBI Taxonomy" id="8319"/>
    <lineage>
        <taxon>Eukaryota</taxon>
        <taxon>Metazoa</taxon>
        <taxon>Chordata</taxon>
        <taxon>Craniata</taxon>
        <taxon>Vertebrata</taxon>
        <taxon>Euteleostomi</taxon>
        <taxon>Amphibia</taxon>
        <taxon>Batrachia</taxon>
        <taxon>Caudata</taxon>
        <taxon>Salamandroidea</taxon>
        <taxon>Salamandridae</taxon>
        <taxon>Pleurodelinae</taxon>
        <taxon>Pleurodeles</taxon>
    </lineage>
</organism>
<sequence length="129" mass="13831">MCILGGTVQARPCPLGSQQAFDVKCYIPLGSEAGLRLSANKIPTESSFNLPQGEPGTSAGVRLGREVLSINSLTSVVYYYVPPPPVPLELVRSKVDRVVTEAHDGMLRSCEGKRLYEDGAGETEIKAHS</sequence>
<dbReference type="AlphaFoldDB" id="A0AAV7WM50"/>
<dbReference type="EMBL" id="JANPWB010000001">
    <property type="protein sequence ID" value="KAJ1213623.1"/>
    <property type="molecule type" value="Genomic_DNA"/>
</dbReference>
<accession>A0AAV7WM50</accession>
<comment type="caution">
    <text evidence="1">The sequence shown here is derived from an EMBL/GenBank/DDBJ whole genome shotgun (WGS) entry which is preliminary data.</text>
</comment>
<evidence type="ECO:0000313" key="2">
    <source>
        <dbReference type="Proteomes" id="UP001066276"/>
    </source>
</evidence>
<name>A0AAV7WM50_PLEWA</name>
<reference evidence="1" key="1">
    <citation type="journal article" date="2022" name="bioRxiv">
        <title>Sequencing and chromosome-scale assembly of the giantPleurodeles waltlgenome.</title>
        <authorList>
            <person name="Brown T."/>
            <person name="Elewa A."/>
            <person name="Iarovenko S."/>
            <person name="Subramanian E."/>
            <person name="Araus A.J."/>
            <person name="Petzold A."/>
            <person name="Susuki M."/>
            <person name="Suzuki K.-i.T."/>
            <person name="Hayashi T."/>
            <person name="Toyoda A."/>
            <person name="Oliveira C."/>
            <person name="Osipova E."/>
            <person name="Leigh N.D."/>
            <person name="Simon A."/>
            <person name="Yun M.H."/>
        </authorList>
    </citation>
    <scope>NUCLEOTIDE SEQUENCE</scope>
    <source>
        <strain evidence="1">20211129_DDA</strain>
        <tissue evidence="1">Liver</tissue>
    </source>
</reference>
<dbReference type="Proteomes" id="UP001066276">
    <property type="component" value="Chromosome 1_1"/>
</dbReference>
<protein>
    <submittedName>
        <fullName evidence="1">Uncharacterized protein</fullName>
    </submittedName>
</protein>
<evidence type="ECO:0000313" key="1">
    <source>
        <dbReference type="EMBL" id="KAJ1213623.1"/>
    </source>
</evidence>
<proteinExistence type="predicted"/>
<keyword evidence="2" id="KW-1185">Reference proteome</keyword>